<feature type="transmembrane region" description="Helical" evidence="3">
    <location>
        <begin position="537"/>
        <end position="559"/>
    </location>
</feature>
<dbReference type="EMBL" id="BPVZ01000094">
    <property type="protein sequence ID" value="GKV32168.1"/>
    <property type="molecule type" value="Genomic_DNA"/>
</dbReference>
<feature type="region of interest" description="Disordered" evidence="2">
    <location>
        <begin position="479"/>
        <end position="502"/>
    </location>
</feature>
<dbReference type="AlphaFoldDB" id="A0AAV5L4K9"/>
<sequence length="574" mass="64250">MDCRTSAAATAGAFVSPYDHLFHALSLIPFSHYFLAAFLMFLTFLYNFLEIHFLHDLLTGFKGDPVVLTYNSCSDLYQLVAAKCRLLHGRYCPTPWISSPHLQTAFLSFFGRAPQVTYRRHLFCTPDGGTIALDWLLHSDVVDGASQMTDAALKDDRTPVLIVIPGLTSDSASSYVKHLAFRMARRGWDVVVSNHRGLGGVSITSGCFYNGGWTEDIRKVVEHIHCQHPEAPIFAVGTSLGANILVKYLGEDGANVPLVGAAAVCSPWDLLICDRFLNRKLVQKVYNRILTVGLQGYAQLHQSIMSCFVDWEGLQKSNSVREFDNHSTRILAKCETVDTYYRRASSVPYVQNVSVPLLCISALDDPVATREAIPWDECRANKNIILATTTHGGHLGFYEGLTAASVWWVRAVDEFFSVLLSSPVMNRRNKEQSSSTLPVMESLIDQEPFMTVKEDAMVTTAGNEPRDTAQEDIDTEHLVQHGKDEDTVFDEGTRHGSEHKTPLENDLMQQPEQSTEDMIVPIGRRIDQLARQSRQSIWLLAYIAIATTWPLLGPALLVLKRRLKNRGLARFFRQ</sequence>
<dbReference type="InterPro" id="IPR022742">
    <property type="entry name" value="Hydrolase_4"/>
</dbReference>
<keyword evidence="3" id="KW-0812">Transmembrane</keyword>
<evidence type="ECO:0000259" key="4">
    <source>
        <dbReference type="Pfam" id="PF12146"/>
    </source>
</evidence>
<dbReference type="PANTHER" id="PTHR10794">
    <property type="entry name" value="ABHYDROLASE DOMAIN-CONTAINING PROTEIN"/>
    <property type="match status" value="1"/>
</dbReference>
<evidence type="ECO:0000256" key="1">
    <source>
        <dbReference type="ARBA" id="ARBA00010884"/>
    </source>
</evidence>
<dbReference type="Proteomes" id="UP001054252">
    <property type="component" value="Unassembled WGS sequence"/>
</dbReference>
<evidence type="ECO:0000313" key="6">
    <source>
        <dbReference type="Proteomes" id="UP001054252"/>
    </source>
</evidence>
<dbReference type="InterPro" id="IPR050960">
    <property type="entry name" value="AB_hydrolase_4_sf"/>
</dbReference>
<keyword evidence="3" id="KW-1133">Transmembrane helix</keyword>
<feature type="domain" description="Serine aminopeptidase S33" evidence="4">
    <location>
        <begin position="160"/>
        <end position="370"/>
    </location>
</feature>
<organism evidence="5 6">
    <name type="scientific">Rubroshorea leprosula</name>
    <dbReference type="NCBI Taxonomy" id="152421"/>
    <lineage>
        <taxon>Eukaryota</taxon>
        <taxon>Viridiplantae</taxon>
        <taxon>Streptophyta</taxon>
        <taxon>Embryophyta</taxon>
        <taxon>Tracheophyta</taxon>
        <taxon>Spermatophyta</taxon>
        <taxon>Magnoliopsida</taxon>
        <taxon>eudicotyledons</taxon>
        <taxon>Gunneridae</taxon>
        <taxon>Pentapetalae</taxon>
        <taxon>rosids</taxon>
        <taxon>malvids</taxon>
        <taxon>Malvales</taxon>
        <taxon>Dipterocarpaceae</taxon>
        <taxon>Rubroshorea</taxon>
    </lineage>
</organism>
<reference evidence="5 6" key="1">
    <citation type="journal article" date="2021" name="Commun. Biol.">
        <title>The genome of Shorea leprosula (Dipterocarpaceae) highlights the ecological relevance of drought in aseasonal tropical rainforests.</title>
        <authorList>
            <person name="Ng K.K.S."/>
            <person name="Kobayashi M.J."/>
            <person name="Fawcett J.A."/>
            <person name="Hatakeyama M."/>
            <person name="Paape T."/>
            <person name="Ng C.H."/>
            <person name="Ang C.C."/>
            <person name="Tnah L.H."/>
            <person name="Lee C.T."/>
            <person name="Nishiyama T."/>
            <person name="Sese J."/>
            <person name="O'Brien M.J."/>
            <person name="Copetti D."/>
            <person name="Mohd Noor M.I."/>
            <person name="Ong R.C."/>
            <person name="Putra M."/>
            <person name="Sireger I.Z."/>
            <person name="Indrioko S."/>
            <person name="Kosugi Y."/>
            <person name="Izuno A."/>
            <person name="Isagi Y."/>
            <person name="Lee S.L."/>
            <person name="Shimizu K.K."/>
        </authorList>
    </citation>
    <scope>NUCLEOTIDE SEQUENCE [LARGE SCALE GENOMIC DNA]</scope>
    <source>
        <strain evidence="5">214</strain>
    </source>
</reference>
<gene>
    <name evidence="5" type="ORF">SLEP1_g40791</name>
</gene>
<dbReference type="SUPFAM" id="SSF53474">
    <property type="entry name" value="alpha/beta-Hydrolases"/>
    <property type="match status" value="1"/>
</dbReference>
<dbReference type="FunFam" id="3.40.50.1820:FF:000071">
    <property type="entry name" value="Embryogenesis-associated protein EMB8"/>
    <property type="match status" value="1"/>
</dbReference>
<name>A0AAV5L4K9_9ROSI</name>
<dbReference type="GO" id="GO:0047372">
    <property type="term" value="F:monoacylglycerol lipase activity"/>
    <property type="evidence" value="ECO:0007669"/>
    <property type="project" value="TreeGrafter"/>
</dbReference>
<keyword evidence="6" id="KW-1185">Reference proteome</keyword>
<keyword evidence="3" id="KW-0472">Membrane</keyword>
<dbReference type="Gene3D" id="3.40.50.1820">
    <property type="entry name" value="alpha/beta hydrolase"/>
    <property type="match status" value="1"/>
</dbReference>
<dbReference type="PANTHER" id="PTHR10794:SF82">
    <property type="entry name" value="ALPHA_BETA-HYDROLASES SUPERFAMILY PROTEIN"/>
    <property type="match status" value="1"/>
</dbReference>
<accession>A0AAV5L4K9</accession>
<dbReference type="Pfam" id="PF12146">
    <property type="entry name" value="Hydrolase_4"/>
    <property type="match status" value="1"/>
</dbReference>
<evidence type="ECO:0000256" key="3">
    <source>
        <dbReference type="SAM" id="Phobius"/>
    </source>
</evidence>
<proteinExistence type="inferred from homology"/>
<comment type="similarity">
    <text evidence="1">Belongs to the AB hydrolase superfamily. AB hydrolase 4 family.</text>
</comment>
<comment type="caution">
    <text evidence="5">The sequence shown here is derived from an EMBL/GenBank/DDBJ whole genome shotgun (WGS) entry which is preliminary data.</text>
</comment>
<dbReference type="InterPro" id="IPR029058">
    <property type="entry name" value="AB_hydrolase_fold"/>
</dbReference>
<protein>
    <recommendedName>
        <fullName evidence="4">Serine aminopeptidase S33 domain-containing protein</fullName>
    </recommendedName>
</protein>
<evidence type="ECO:0000256" key="2">
    <source>
        <dbReference type="SAM" id="MobiDB-lite"/>
    </source>
</evidence>
<evidence type="ECO:0000313" key="5">
    <source>
        <dbReference type="EMBL" id="GKV32168.1"/>
    </source>
</evidence>
<feature type="transmembrane region" description="Helical" evidence="3">
    <location>
        <begin position="30"/>
        <end position="49"/>
    </location>
</feature>
<dbReference type="GO" id="GO:0034338">
    <property type="term" value="F:short-chain carboxylesterase activity"/>
    <property type="evidence" value="ECO:0007669"/>
    <property type="project" value="TreeGrafter"/>
</dbReference>